<evidence type="ECO:0000313" key="1">
    <source>
        <dbReference type="EMBL" id="KAG3202063.1"/>
    </source>
</evidence>
<name>A0A8T1GVA5_9STRA</name>
<evidence type="ECO:0000313" key="2">
    <source>
        <dbReference type="Proteomes" id="UP000760860"/>
    </source>
</evidence>
<dbReference type="Proteomes" id="UP000760860">
    <property type="component" value="Unassembled WGS sequence"/>
</dbReference>
<accession>A0A8T1GVA5</accession>
<gene>
    <name evidence="1" type="ORF">PC129_g23348</name>
</gene>
<dbReference type="EMBL" id="RCMV01002603">
    <property type="protein sequence ID" value="KAG3202063.1"/>
    <property type="molecule type" value="Genomic_DNA"/>
</dbReference>
<dbReference type="AlphaFoldDB" id="A0A8T1GVA5"/>
<sequence length="34" mass="4021">MATISSLKITEFAGKLKMHYVEIKERPPIYRKLK</sequence>
<reference evidence="1" key="1">
    <citation type="submission" date="2018-05" db="EMBL/GenBank/DDBJ databases">
        <title>Effector identification in a new, highly contiguous assembly of the strawberry crown rot pathogen Phytophthora cactorum.</title>
        <authorList>
            <person name="Armitage A.D."/>
            <person name="Nellist C.F."/>
            <person name="Bates H."/>
            <person name="Vickerstaff R.J."/>
            <person name="Harrison R.J."/>
        </authorList>
    </citation>
    <scope>NUCLEOTIDE SEQUENCE</scope>
    <source>
        <strain evidence="1">P421</strain>
    </source>
</reference>
<protein>
    <submittedName>
        <fullName evidence="1">Uncharacterized protein</fullName>
    </submittedName>
</protein>
<comment type="caution">
    <text evidence="1">The sequence shown here is derived from an EMBL/GenBank/DDBJ whole genome shotgun (WGS) entry which is preliminary data.</text>
</comment>
<organism evidence="1 2">
    <name type="scientific">Phytophthora cactorum</name>
    <dbReference type="NCBI Taxonomy" id="29920"/>
    <lineage>
        <taxon>Eukaryota</taxon>
        <taxon>Sar</taxon>
        <taxon>Stramenopiles</taxon>
        <taxon>Oomycota</taxon>
        <taxon>Peronosporomycetes</taxon>
        <taxon>Peronosporales</taxon>
        <taxon>Peronosporaceae</taxon>
        <taxon>Phytophthora</taxon>
    </lineage>
</organism>
<proteinExistence type="predicted"/>